<feature type="transmembrane region" description="Helical" evidence="6">
    <location>
        <begin position="289"/>
        <end position="307"/>
    </location>
</feature>
<name>A0AAV5WBF2_9BILA</name>
<evidence type="ECO:0000256" key="2">
    <source>
        <dbReference type="ARBA" id="ARBA00005731"/>
    </source>
</evidence>
<evidence type="ECO:0000256" key="3">
    <source>
        <dbReference type="ARBA" id="ARBA00022692"/>
    </source>
</evidence>
<comment type="caution">
    <text evidence="7">The sequence shown here is derived from an EMBL/GenBank/DDBJ whole genome shotgun (WGS) entry which is preliminary data.</text>
</comment>
<organism evidence="7 8">
    <name type="scientific">Pristionchus fissidentatus</name>
    <dbReference type="NCBI Taxonomy" id="1538716"/>
    <lineage>
        <taxon>Eukaryota</taxon>
        <taxon>Metazoa</taxon>
        <taxon>Ecdysozoa</taxon>
        <taxon>Nematoda</taxon>
        <taxon>Chromadorea</taxon>
        <taxon>Rhabditida</taxon>
        <taxon>Rhabditina</taxon>
        <taxon>Diplogasteromorpha</taxon>
        <taxon>Diplogasteroidea</taxon>
        <taxon>Neodiplogasteridae</taxon>
        <taxon>Pristionchus</taxon>
    </lineage>
</organism>
<gene>
    <name evidence="7" type="ORF">PFISCL1PPCAC_19361</name>
</gene>
<dbReference type="InterPro" id="IPR012435">
    <property type="entry name" value="TMEM144"/>
</dbReference>
<dbReference type="Proteomes" id="UP001432322">
    <property type="component" value="Unassembled WGS sequence"/>
</dbReference>
<evidence type="ECO:0000256" key="5">
    <source>
        <dbReference type="ARBA" id="ARBA00023136"/>
    </source>
</evidence>
<feature type="transmembrane region" description="Helical" evidence="6">
    <location>
        <begin position="120"/>
        <end position="139"/>
    </location>
</feature>
<evidence type="ECO:0000313" key="7">
    <source>
        <dbReference type="EMBL" id="GMT28064.1"/>
    </source>
</evidence>
<feature type="transmembrane region" description="Helical" evidence="6">
    <location>
        <begin position="83"/>
        <end position="108"/>
    </location>
</feature>
<comment type="subcellular location">
    <subcellularLocation>
        <location evidence="1">Membrane</location>
        <topology evidence="1">Multi-pass membrane protein</topology>
    </subcellularLocation>
</comment>
<keyword evidence="4 6" id="KW-1133">Transmembrane helix</keyword>
<evidence type="ECO:0000256" key="6">
    <source>
        <dbReference type="SAM" id="Phobius"/>
    </source>
</evidence>
<dbReference type="GO" id="GO:0016020">
    <property type="term" value="C:membrane"/>
    <property type="evidence" value="ECO:0007669"/>
    <property type="project" value="UniProtKB-SubCell"/>
</dbReference>
<sequence>MLVIGVPAALGASLLFGSVFVPIKRAPTGDGFFAQMIMCLGGLVTAIIINGISNFPPIYPLAMLGGCIWCIGNAFAIKIMDVLGMALGVLIWNTTSCLTGWAVARFGLFGIRAMYPASNLLNAAGVFLLIVGGVLYLFIKSEKSEKSDDVEKTKKIEDEDENIDDVPFATRIIAIFAALVSGMFYGSMSTPITYIQQNSMFFNNAPVSGLPYVLSFFCGVIITSVIIFLIYTIRSRQPYIEGAVVVPALCSGAIFAVSRRFPLDRKGRTTLQTAMALFLTAIEHLSQTIAYPLCTMLPGLIASAWSVLYFKEITGSRNIAFLVVAYGITLAGVVLVALSKDIAM</sequence>
<evidence type="ECO:0000256" key="4">
    <source>
        <dbReference type="ARBA" id="ARBA00022989"/>
    </source>
</evidence>
<keyword evidence="3 6" id="KW-0812">Transmembrane</keyword>
<comment type="similarity">
    <text evidence="2">Belongs to the TMEM144 family.</text>
</comment>
<feature type="transmembrane region" description="Helical" evidence="6">
    <location>
        <begin position="209"/>
        <end position="233"/>
    </location>
</feature>
<keyword evidence="5 6" id="KW-0472">Membrane</keyword>
<dbReference type="AlphaFoldDB" id="A0AAV5WBF2"/>
<protein>
    <recommendedName>
        <fullName evidence="9">Transmembrane protein 144</fullName>
    </recommendedName>
</protein>
<evidence type="ECO:0000313" key="8">
    <source>
        <dbReference type="Proteomes" id="UP001432322"/>
    </source>
</evidence>
<dbReference type="PANTHER" id="PTHR16119">
    <property type="entry name" value="TRANSMEMBRANE PROTEIN 144"/>
    <property type="match status" value="1"/>
</dbReference>
<feature type="transmembrane region" description="Helical" evidence="6">
    <location>
        <begin position="33"/>
        <end position="52"/>
    </location>
</feature>
<feature type="transmembrane region" description="Helical" evidence="6">
    <location>
        <begin position="59"/>
        <end position="77"/>
    </location>
</feature>
<dbReference type="GO" id="GO:0015144">
    <property type="term" value="F:carbohydrate transmembrane transporter activity"/>
    <property type="evidence" value="ECO:0007669"/>
    <property type="project" value="InterPro"/>
</dbReference>
<dbReference type="PANTHER" id="PTHR16119:SF16">
    <property type="entry name" value="TRANSMEMBRANE PROTEIN 144 HOMOLOG"/>
    <property type="match status" value="1"/>
</dbReference>
<dbReference type="EMBL" id="BTSY01000005">
    <property type="protein sequence ID" value="GMT28064.1"/>
    <property type="molecule type" value="Genomic_DNA"/>
</dbReference>
<keyword evidence="8" id="KW-1185">Reference proteome</keyword>
<evidence type="ECO:0008006" key="9">
    <source>
        <dbReference type="Google" id="ProtNLM"/>
    </source>
</evidence>
<evidence type="ECO:0000256" key="1">
    <source>
        <dbReference type="ARBA" id="ARBA00004141"/>
    </source>
</evidence>
<reference evidence="7" key="1">
    <citation type="submission" date="2023-10" db="EMBL/GenBank/DDBJ databases">
        <title>Genome assembly of Pristionchus species.</title>
        <authorList>
            <person name="Yoshida K."/>
            <person name="Sommer R.J."/>
        </authorList>
    </citation>
    <scope>NUCLEOTIDE SEQUENCE</scope>
    <source>
        <strain evidence="7">RS5133</strain>
    </source>
</reference>
<feature type="transmembrane region" description="Helical" evidence="6">
    <location>
        <begin position="319"/>
        <end position="338"/>
    </location>
</feature>
<dbReference type="InterPro" id="IPR010651">
    <property type="entry name" value="Sugar_transport"/>
</dbReference>
<feature type="transmembrane region" description="Helical" evidence="6">
    <location>
        <begin position="168"/>
        <end position="188"/>
    </location>
</feature>
<proteinExistence type="inferred from homology"/>
<accession>A0AAV5WBF2</accession>
<feature type="transmembrane region" description="Helical" evidence="6">
    <location>
        <begin position="239"/>
        <end position="258"/>
    </location>
</feature>
<dbReference type="Pfam" id="PF07857">
    <property type="entry name" value="TMEM144"/>
    <property type="match status" value="1"/>
</dbReference>